<evidence type="ECO:0000256" key="13">
    <source>
        <dbReference type="ARBA" id="ARBA00023204"/>
    </source>
</evidence>
<dbReference type="SUPFAM" id="SSF52540">
    <property type="entry name" value="P-loop containing nucleoside triphosphate hydrolases"/>
    <property type="match status" value="2"/>
</dbReference>
<evidence type="ECO:0000256" key="1">
    <source>
        <dbReference type="ARBA" id="ARBA00004496"/>
    </source>
</evidence>
<dbReference type="GO" id="GO:0009380">
    <property type="term" value="C:excinuclease repair complex"/>
    <property type="evidence" value="ECO:0007669"/>
    <property type="project" value="InterPro"/>
</dbReference>
<keyword evidence="7 17" id="KW-0228">DNA excision</keyword>
<keyword evidence="19" id="KW-0378">Hydrolase</keyword>
<dbReference type="CDD" id="cd03271">
    <property type="entry name" value="ABC_UvrA_II"/>
    <property type="match status" value="1"/>
</dbReference>
<dbReference type="GO" id="GO:0009381">
    <property type="term" value="F:excinuclease ABC activity"/>
    <property type="evidence" value="ECO:0007669"/>
    <property type="project" value="UniProtKB-UniRule"/>
</dbReference>
<dbReference type="Pfam" id="PF00005">
    <property type="entry name" value="ABC_tran"/>
    <property type="match status" value="1"/>
</dbReference>
<evidence type="ECO:0000256" key="11">
    <source>
        <dbReference type="ARBA" id="ARBA00022881"/>
    </source>
</evidence>
<dbReference type="AlphaFoldDB" id="A0AAE7CRG1"/>
<dbReference type="FunFam" id="1.20.1580.10:FF:000002">
    <property type="entry name" value="UvrABC system protein A"/>
    <property type="match status" value="1"/>
</dbReference>
<dbReference type="InterPro" id="IPR003439">
    <property type="entry name" value="ABC_transporter-like_ATP-bd"/>
</dbReference>
<dbReference type="GO" id="GO:0005737">
    <property type="term" value="C:cytoplasm"/>
    <property type="evidence" value="ECO:0007669"/>
    <property type="project" value="UniProtKB-SubCell"/>
</dbReference>
<evidence type="ECO:0000256" key="17">
    <source>
        <dbReference type="HAMAP-Rule" id="MF_00205"/>
    </source>
</evidence>
<keyword evidence="8 17" id="KW-0863">Zinc-finger</keyword>
<keyword evidence="17" id="KW-0742">SOS response</keyword>
<evidence type="ECO:0000313" key="19">
    <source>
        <dbReference type="EMBL" id="QIV96284.1"/>
    </source>
</evidence>
<dbReference type="Proteomes" id="UP000502004">
    <property type="component" value="Chromosome"/>
</dbReference>
<dbReference type="EMBL" id="CP038241">
    <property type="protein sequence ID" value="QIV96284.1"/>
    <property type="molecule type" value="Genomic_DNA"/>
</dbReference>
<dbReference type="GO" id="GO:0008270">
    <property type="term" value="F:zinc ion binding"/>
    <property type="evidence" value="ECO:0007669"/>
    <property type="project" value="UniProtKB-UniRule"/>
</dbReference>
<dbReference type="Gene3D" id="1.20.1580.10">
    <property type="entry name" value="ABC transporter ATPase like domain"/>
    <property type="match status" value="3"/>
</dbReference>
<feature type="binding site" evidence="17">
    <location>
        <begin position="641"/>
        <end position="648"/>
    </location>
    <ligand>
        <name>ATP</name>
        <dbReference type="ChEBI" id="CHEBI:30616"/>
    </ligand>
</feature>
<dbReference type="PANTHER" id="PTHR43152:SF3">
    <property type="entry name" value="UVRABC SYSTEM PROTEIN A"/>
    <property type="match status" value="1"/>
</dbReference>
<keyword evidence="9 17" id="KW-0862">Zinc</keyword>
<dbReference type="NCBIfam" id="NF001503">
    <property type="entry name" value="PRK00349.1"/>
    <property type="match status" value="1"/>
</dbReference>
<evidence type="ECO:0000256" key="7">
    <source>
        <dbReference type="ARBA" id="ARBA00022769"/>
    </source>
</evidence>
<dbReference type="Gene3D" id="3.30.190.20">
    <property type="match status" value="1"/>
</dbReference>
<evidence type="ECO:0000256" key="14">
    <source>
        <dbReference type="ARBA" id="ARBA00038000"/>
    </source>
</evidence>
<dbReference type="Pfam" id="PF17755">
    <property type="entry name" value="UvrA_DNA-bind"/>
    <property type="match status" value="1"/>
</dbReference>
<feature type="domain" description="ABC transporter" evidence="18">
    <location>
        <begin position="606"/>
        <end position="937"/>
    </location>
</feature>
<dbReference type="KEGG" id="aii:E4K63_05340"/>
<dbReference type="Gene3D" id="1.10.8.280">
    <property type="entry name" value="ABC transporter ATPase domain-like"/>
    <property type="match status" value="1"/>
</dbReference>
<evidence type="ECO:0000256" key="16">
    <source>
        <dbReference type="ARBA" id="ARBA00042156"/>
    </source>
</evidence>
<accession>A0AAE7CRG1</accession>
<dbReference type="NCBIfam" id="TIGR00630">
    <property type="entry name" value="uvra"/>
    <property type="match status" value="1"/>
</dbReference>
<dbReference type="PROSITE" id="PS50893">
    <property type="entry name" value="ABC_TRANSPORTER_2"/>
    <property type="match status" value="1"/>
</dbReference>
<evidence type="ECO:0000259" key="18">
    <source>
        <dbReference type="PROSITE" id="PS50893"/>
    </source>
</evidence>
<sequence length="940" mass="105046">MKKIIIKGAKTHNLKNIDVEIPRDKLTVITGLSGSGKSSLAFDTLYAEGQRRYVESLSSYARQFLSMMDKPEVEHIEGLSPAISIDQKTTSHNPRSTVGTVTEIYDYLRVFFARVGQPKCPTHNIELKAQTVSQMVDRVLEFDDNDRLMILAPIISEKKGTHHTLLDKIQAQGYIRVRINGEFYNLDEDYPELDRYKKHNIDVVVDRFKPKQDNQQRIAESLETALDLGNGIVKLANMNDESAKDVLFSSKHACPLCSFALKELSPRIFSFNSPLGACSSCDGLGVKEFFDEKKVIVDETLSLRVGAISKWNKNNQYYFSQLESLAQHYKFSLDKPFTELPKEIQNIILYGSDEEIIKMTIDSIRGGKQVRQKAFEGVIPHFERRYYESDSDMVKKDLYELMSNLTCKSCGGARINEYARNIFIADKNIADVCQLSTQDLLVWLGNLQFAGQQQVIAESLLKEIKLRVQFLADVGLEYLSLARQADTLSGGEAQRIRLASQIGAGLVGVMYILDEPSIGLHQRDNQRLLDALHNLKNIGNTVIVVEHDEDAIRQADYIIDMGPMAGVHGGQVVAAGDYSTIIKCQNSLTADYLSGRKKIAVPEIRIKADKNKFLEITGATGNNLQGDDLRIPMGVLTCITGVSGSGKSTLINRTLYPLASRLLNRSTLVPMQYKSHKGFNHLDKVIDIDQSPIGRTPRSNPATYTGVFTPIRELFAATSEARSRGYAAGRFSFNVRGGRCEACQGDGVIKVEMHFLADVYVACDVCEGKRYNRETLAVQYKGKNIYEVLEMTVEEALEFYQAVPTIKTKLEALMSVGLSYIKLGQSATTLSGGEAQRVKLAKELSKRSTGKTLYILDEPTTGLHFYDIHQLLKVIMDLRDKGNTIVVIEHNLEVIKTADWIIDLGPEGGNKGGQIIFEGTPEEIIRCKESYTGKYLKELL</sequence>
<comment type="function">
    <text evidence="17">The UvrABC repair system catalyzes the recognition and processing of DNA lesions. UvrA is an ATPase and a DNA-binding protein. A damage recognition complex composed of 2 UvrA and 2 UvrB subunits scans DNA for abnormalities. When the presence of a lesion has been verified by UvrB, the UvrA molecules dissociate.</text>
</comment>
<keyword evidence="10 17" id="KW-0067">ATP-binding</keyword>
<keyword evidence="5 17" id="KW-0547">Nucleotide-binding</keyword>
<dbReference type="InterPro" id="IPR017871">
    <property type="entry name" value="ABC_transporter-like_CS"/>
</dbReference>
<dbReference type="PANTHER" id="PTHR43152">
    <property type="entry name" value="UVRABC SYSTEM PROTEIN A"/>
    <property type="match status" value="1"/>
</dbReference>
<keyword evidence="13 17" id="KW-0234">DNA repair</keyword>
<keyword evidence="20" id="KW-1185">Reference proteome</keyword>
<dbReference type="Pfam" id="PF17760">
    <property type="entry name" value="UvrA_inter"/>
    <property type="match status" value="1"/>
</dbReference>
<evidence type="ECO:0000256" key="4">
    <source>
        <dbReference type="ARBA" id="ARBA00022737"/>
    </source>
</evidence>
<evidence type="ECO:0000256" key="5">
    <source>
        <dbReference type="ARBA" id="ARBA00022741"/>
    </source>
</evidence>
<evidence type="ECO:0000256" key="3">
    <source>
        <dbReference type="ARBA" id="ARBA00022723"/>
    </source>
</evidence>
<keyword evidence="3 17" id="KW-0479">Metal-binding</keyword>
<reference evidence="19 20" key="1">
    <citation type="submission" date="2019-03" db="EMBL/GenBank/DDBJ databases">
        <title>Complete Genome Sequence of Allofrancisella inopinata Strain SYSU YG23 Isolated from Water-Cooling Systems in China.</title>
        <authorList>
            <person name="Ohrman C."/>
            <person name="Uneklint I."/>
            <person name="Sjodin A."/>
        </authorList>
    </citation>
    <scope>NUCLEOTIDE SEQUENCE [LARGE SCALE GENOMIC DNA]</scope>
    <source>
        <strain evidence="19 20">SYSU YG23</strain>
    </source>
</reference>
<dbReference type="GO" id="GO:0005524">
    <property type="term" value="F:ATP binding"/>
    <property type="evidence" value="ECO:0007669"/>
    <property type="project" value="UniProtKB-UniRule"/>
</dbReference>
<evidence type="ECO:0000256" key="8">
    <source>
        <dbReference type="ARBA" id="ARBA00022771"/>
    </source>
</evidence>
<gene>
    <name evidence="17 19" type="primary">uvrA</name>
    <name evidence="19" type="ORF">E4K63_05340</name>
</gene>
<comment type="subcellular location">
    <subcellularLocation>
        <location evidence="1 17">Cytoplasm</location>
    </subcellularLocation>
</comment>
<feature type="binding site" evidence="17">
    <location>
        <begin position="31"/>
        <end position="38"/>
    </location>
    <ligand>
        <name>ATP</name>
        <dbReference type="ChEBI" id="CHEBI:30616"/>
    </ligand>
</feature>
<dbReference type="InterPro" id="IPR004602">
    <property type="entry name" value="UvrA"/>
</dbReference>
<keyword evidence="11 17" id="KW-0267">Excision nuclease</keyword>
<evidence type="ECO:0000256" key="10">
    <source>
        <dbReference type="ARBA" id="ARBA00022840"/>
    </source>
</evidence>
<dbReference type="GO" id="GO:0006289">
    <property type="term" value="P:nucleotide-excision repair"/>
    <property type="evidence" value="ECO:0007669"/>
    <property type="project" value="UniProtKB-UniRule"/>
</dbReference>
<name>A0AAE7CRG1_9GAMM</name>
<evidence type="ECO:0000256" key="9">
    <source>
        <dbReference type="ARBA" id="ARBA00022833"/>
    </source>
</evidence>
<feature type="zinc finger region" description="C4-type" evidence="17">
    <location>
        <begin position="254"/>
        <end position="281"/>
    </location>
</feature>
<dbReference type="InterPro" id="IPR041102">
    <property type="entry name" value="UvrA_inter"/>
</dbReference>
<dbReference type="GO" id="GO:0016887">
    <property type="term" value="F:ATP hydrolysis activity"/>
    <property type="evidence" value="ECO:0007669"/>
    <property type="project" value="InterPro"/>
</dbReference>
<feature type="zinc finger region" description="C4-type" evidence="17">
    <location>
        <begin position="740"/>
        <end position="766"/>
    </location>
</feature>
<dbReference type="GO" id="GO:0003677">
    <property type="term" value="F:DNA binding"/>
    <property type="evidence" value="ECO:0007669"/>
    <property type="project" value="UniProtKB-UniRule"/>
</dbReference>
<dbReference type="HAMAP" id="MF_00205">
    <property type="entry name" value="UvrA"/>
    <property type="match status" value="1"/>
</dbReference>
<comment type="subunit">
    <text evidence="17">Forms a heterotetramer with UvrB during the search for lesions.</text>
</comment>
<keyword evidence="12 17" id="KW-0238">DNA-binding</keyword>
<dbReference type="PROSITE" id="PS00211">
    <property type="entry name" value="ABC_TRANSPORTER_1"/>
    <property type="match status" value="2"/>
</dbReference>
<dbReference type="InterPro" id="IPR041552">
    <property type="entry name" value="UvrA_DNA-bd"/>
</dbReference>
<evidence type="ECO:0000256" key="15">
    <source>
        <dbReference type="ARBA" id="ARBA00039316"/>
    </source>
</evidence>
<keyword evidence="4 17" id="KW-0677">Repeat</keyword>
<keyword evidence="2 17" id="KW-0963">Cytoplasm</keyword>
<organism evidence="19 20">
    <name type="scientific">Allofrancisella inopinata</name>
    <dbReference type="NCBI Taxonomy" id="1085647"/>
    <lineage>
        <taxon>Bacteria</taxon>
        <taxon>Pseudomonadati</taxon>
        <taxon>Pseudomonadota</taxon>
        <taxon>Gammaproteobacteria</taxon>
        <taxon>Thiotrichales</taxon>
        <taxon>Francisellaceae</taxon>
        <taxon>Allofrancisella</taxon>
    </lineage>
</organism>
<protein>
    <recommendedName>
        <fullName evidence="15 17">UvrABC system protein A</fullName>
        <shortName evidence="17">UvrA protein</shortName>
    </recommendedName>
    <alternativeName>
        <fullName evidence="16 17">Excinuclease ABC subunit A</fullName>
    </alternativeName>
</protein>
<keyword evidence="6 17" id="KW-0227">DNA damage</keyword>
<proteinExistence type="inferred from homology"/>
<evidence type="ECO:0000313" key="20">
    <source>
        <dbReference type="Proteomes" id="UP000502004"/>
    </source>
</evidence>
<dbReference type="Gene3D" id="3.40.50.300">
    <property type="entry name" value="P-loop containing nucleotide triphosphate hydrolases"/>
    <property type="match status" value="3"/>
</dbReference>
<dbReference type="RefSeq" id="WP_133940443.1">
    <property type="nucleotide sequence ID" value="NZ_CP038241.1"/>
</dbReference>
<evidence type="ECO:0000256" key="2">
    <source>
        <dbReference type="ARBA" id="ARBA00022490"/>
    </source>
</evidence>
<dbReference type="InterPro" id="IPR027417">
    <property type="entry name" value="P-loop_NTPase"/>
</dbReference>
<evidence type="ECO:0000256" key="12">
    <source>
        <dbReference type="ARBA" id="ARBA00023125"/>
    </source>
</evidence>
<dbReference type="GO" id="GO:0009432">
    <property type="term" value="P:SOS response"/>
    <property type="evidence" value="ECO:0007669"/>
    <property type="project" value="UniProtKB-UniRule"/>
</dbReference>
<evidence type="ECO:0000256" key="6">
    <source>
        <dbReference type="ARBA" id="ARBA00022763"/>
    </source>
</evidence>
<dbReference type="CDD" id="cd03270">
    <property type="entry name" value="ABC_UvrA_I"/>
    <property type="match status" value="1"/>
</dbReference>
<comment type="similarity">
    <text evidence="14 17">Belongs to the ABC transporter superfamily. UvrA family.</text>
</comment>